<dbReference type="Proteomes" id="UP000774570">
    <property type="component" value="Unassembled WGS sequence"/>
</dbReference>
<dbReference type="PANTHER" id="PTHR30126">
    <property type="entry name" value="HTH-TYPE TRANSCRIPTIONAL REGULATOR"/>
    <property type="match status" value="1"/>
</dbReference>
<evidence type="ECO:0000313" key="8">
    <source>
        <dbReference type="Proteomes" id="UP000774570"/>
    </source>
</evidence>
<dbReference type="EMBL" id="JAIBOA010000013">
    <property type="protein sequence ID" value="MBW8484808.1"/>
    <property type="molecule type" value="Genomic_DNA"/>
</dbReference>
<evidence type="ECO:0000256" key="5">
    <source>
        <dbReference type="SAM" id="MobiDB-lite"/>
    </source>
</evidence>
<dbReference type="SUPFAM" id="SSF46785">
    <property type="entry name" value="Winged helix' DNA-binding domain"/>
    <property type="match status" value="1"/>
</dbReference>
<dbReference type="PANTHER" id="PTHR30126:SF39">
    <property type="entry name" value="HTH-TYPE TRANSCRIPTIONAL REGULATOR CYSL"/>
    <property type="match status" value="1"/>
</dbReference>
<evidence type="ECO:0000259" key="6">
    <source>
        <dbReference type="PROSITE" id="PS50931"/>
    </source>
</evidence>
<keyword evidence="3" id="KW-0238">DNA-binding</keyword>
<keyword evidence="4" id="KW-0804">Transcription</keyword>
<reference evidence="7 8" key="1">
    <citation type="submission" date="2021-07" db="EMBL/GenBank/DDBJ databases">
        <title>Actinomadura sp. PM05-2 isolated from lichen.</title>
        <authorList>
            <person name="Somphong A."/>
            <person name="Phongsopitanun W."/>
            <person name="Tanasupawat S."/>
            <person name="Peongsungnone V."/>
        </authorList>
    </citation>
    <scope>NUCLEOTIDE SEQUENCE [LARGE SCALE GENOMIC DNA]</scope>
    <source>
        <strain evidence="7 8">PM05-2</strain>
    </source>
</reference>
<evidence type="ECO:0000256" key="3">
    <source>
        <dbReference type="ARBA" id="ARBA00023125"/>
    </source>
</evidence>
<comment type="caution">
    <text evidence="7">The sequence shown here is derived from an EMBL/GenBank/DDBJ whole genome shotgun (WGS) entry which is preliminary data.</text>
</comment>
<dbReference type="InterPro" id="IPR036388">
    <property type="entry name" value="WH-like_DNA-bd_sf"/>
</dbReference>
<dbReference type="SUPFAM" id="SSF53850">
    <property type="entry name" value="Periplasmic binding protein-like II"/>
    <property type="match status" value="1"/>
</dbReference>
<sequence>MTESRLRSFVALADAGSVREAARRLYVTESAVSSAVTALARELDVPLVRREGRGLALTPAGTVYAAYARQVLGLLEQGRAAARGAADPARGTLRLAAVTTAADQVLPELLASFRTRRPGVELALEVGPRRQVWASLAAHRADLVLAGRPPAGLAATVLARRPNDLVVVGAPPLAAAFALDTTPWVMREPGSGTGAAAEAYLAERDVAPPRLVLGSNGAVIAGAAAGLGVALVSRDAVRDRLAAGLLAEIAAPGTPLHRPWHAVAGSAPTPTTLLFVAHLLDAPGWTAGGAPGAGVSGGEGGQDEGERDEPRREQHEGDGLAAVDGEL</sequence>
<feature type="region of interest" description="Disordered" evidence="5">
    <location>
        <begin position="287"/>
        <end position="327"/>
    </location>
</feature>
<dbReference type="Gene3D" id="1.10.10.10">
    <property type="entry name" value="Winged helix-like DNA-binding domain superfamily/Winged helix DNA-binding domain"/>
    <property type="match status" value="1"/>
</dbReference>
<keyword evidence="8" id="KW-1185">Reference proteome</keyword>
<evidence type="ECO:0000256" key="2">
    <source>
        <dbReference type="ARBA" id="ARBA00023015"/>
    </source>
</evidence>
<dbReference type="InterPro" id="IPR005119">
    <property type="entry name" value="LysR_subst-bd"/>
</dbReference>
<dbReference type="RefSeq" id="WP_220168043.1">
    <property type="nucleotide sequence ID" value="NZ_JAIBOA010000013.1"/>
</dbReference>
<keyword evidence="2" id="KW-0805">Transcription regulation</keyword>
<dbReference type="InterPro" id="IPR000847">
    <property type="entry name" value="LysR_HTH_N"/>
</dbReference>
<dbReference type="Pfam" id="PF03466">
    <property type="entry name" value="LysR_substrate"/>
    <property type="match status" value="1"/>
</dbReference>
<evidence type="ECO:0000256" key="1">
    <source>
        <dbReference type="ARBA" id="ARBA00009437"/>
    </source>
</evidence>
<organism evidence="7 8">
    <name type="scientific">Actinomadura parmotrematis</name>
    <dbReference type="NCBI Taxonomy" id="2864039"/>
    <lineage>
        <taxon>Bacteria</taxon>
        <taxon>Bacillati</taxon>
        <taxon>Actinomycetota</taxon>
        <taxon>Actinomycetes</taxon>
        <taxon>Streptosporangiales</taxon>
        <taxon>Thermomonosporaceae</taxon>
        <taxon>Actinomadura</taxon>
    </lineage>
</organism>
<name>A0ABS7FZE8_9ACTN</name>
<dbReference type="PROSITE" id="PS50931">
    <property type="entry name" value="HTH_LYSR"/>
    <property type="match status" value="1"/>
</dbReference>
<proteinExistence type="inferred from homology"/>
<feature type="domain" description="HTH lysR-type" evidence="6">
    <location>
        <begin position="1"/>
        <end position="58"/>
    </location>
</feature>
<feature type="compositionally biased region" description="Gly residues" evidence="5">
    <location>
        <begin position="287"/>
        <end position="300"/>
    </location>
</feature>
<dbReference type="Pfam" id="PF00126">
    <property type="entry name" value="HTH_1"/>
    <property type="match status" value="1"/>
</dbReference>
<feature type="compositionally biased region" description="Basic and acidic residues" evidence="5">
    <location>
        <begin position="308"/>
        <end position="318"/>
    </location>
</feature>
<evidence type="ECO:0000313" key="7">
    <source>
        <dbReference type="EMBL" id="MBW8484808.1"/>
    </source>
</evidence>
<comment type="similarity">
    <text evidence="1">Belongs to the LysR transcriptional regulatory family.</text>
</comment>
<protein>
    <submittedName>
        <fullName evidence="7">LysR family transcriptional regulator</fullName>
    </submittedName>
</protein>
<dbReference type="InterPro" id="IPR036390">
    <property type="entry name" value="WH_DNA-bd_sf"/>
</dbReference>
<evidence type="ECO:0000256" key="4">
    <source>
        <dbReference type="ARBA" id="ARBA00023163"/>
    </source>
</evidence>
<gene>
    <name evidence="7" type="ORF">K1Y72_20670</name>
</gene>
<dbReference type="Gene3D" id="3.40.190.10">
    <property type="entry name" value="Periplasmic binding protein-like II"/>
    <property type="match status" value="2"/>
</dbReference>
<accession>A0ABS7FZE8</accession>